<dbReference type="EMBL" id="CAJFDI010000005">
    <property type="protein sequence ID" value="CAD5233022.1"/>
    <property type="molecule type" value="Genomic_DNA"/>
</dbReference>
<dbReference type="InterPro" id="IPR057001">
    <property type="entry name" value="RYYR-CCHC"/>
</dbReference>
<dbReference type="Gene3D" id="3.40.220.10">
    <property type="entry name" value="Leucine Aminopeptidase, subunit E, domain 1"/>
    <property type="match status" value="1"/>
</dbReference>
<feature type="region of interest" description="Disordered" evidence="1">
    <location>
        <begin position="755"/>
        <end position="785"/>
    </location>
</feature>
<evidence type="ECO:0000313" key="5">
    <source>
        <dbReference type="Proteomes" id="UP000659654"/>
    </source>
</evidence>
<dbReference type="InterPro" id="IPR043472">
    <property type="entry name" value="Macro_dom-like"/>
</dbReference>
<dbReference type="EMBL" id="CAJFCV020000005">
    <property type="protein sequence ID" value="CAG9126392.1"/>
    <property type="molecule type" value="Genomic_DNA"/>
</dbReference>
<feature type="compositionally biased region" description="Basic residues" evidence="1">
    <location>
        <begin position="105"/>
        <end position="116"/>
    </location>
</feature>
<evidence type="ECO:0000259" key="2">
    <source>
        <dbReference type="Pfam" id="PF01661"/>
    </source>
</evidence>
<feature type="domain" description="RYYR-CCHC" evidence="3">
    <location>
        <begin position="541"/>
        <end position="618"/>
    </location>
</feature>
<evidence type="ECO:0000313" key="4">
    <source>
        <dbReference type="EMBL" id="CAD5233022.1"/>
    </source>
</evidence>
<dbReference type="InterPro" id="IPR002589">
    <property type="entry name" value="Macro_dom"/>
</dbReference>
<feature type="compositionally biased region" description="Basic and acidic residues" evidence="1">
    <location>
        <begin position="117"/>
        <end position="132"/>
    </location>
</feature>
<keyword evidence="5" id="KW-1185">Reference proteome</keyword>
<protein>
    <submittedName>
        <fullName evidence="4">(pine wood nematode) hypothetical protein</fullName>
    </submittedName>
</protein>
<comment type="caution">
    <text evidence="4">The sequence shown here is derived from an EMBL/GenBank/DDBJ whole genome shotgun (WGS) entry which is preliminary data.</text>
</comment>
<dbReference type="SMR" id="A0A7I8X7P9"/>
<accession>A0A7I8X7P9</accession>
<gene>
    <name evidence="4" type="ORF">BXYJ_LOCUS13113</name>
</gene>
<dbReference type="Pfam" id="PF23674">
    <property type="entry name" value="RYYR-CCHC"/>
    <property type="match status" value="1"/>
</dbReference>
<feature type="region of interest" description="Disordered" evidence="1">
    <location>
        <begin position="1"/>
        <end position="197"/>
    </location>
</feature>
<sequence length="785" mass="90508">MPNSSPAKRTPSRKSRNSESQNPQETPASAEAVQQSSSQSQGSEPDGPSIRRSARPPKRNTLLLEAFEEAQTSSSRQKRPRQDSANETVPQPDSKSKENSPFKSPAKKPRTSNKRSRLSETEAQKVVDHEQSVDQAPEVPKSPRRKAVQSQAAPAKIPQIRVEPAESQEQEQPPDVHHDHVESQKDHENRQNQDVGGEFDKGAAHVQEEVVTVSMDDMQYVDEHGQPVQIKDGIIVEKDQEGYEYEVIEEAAEPRADSEIQVRRTHQESMSTMLESLFYSKLNIYERTFTTSNADVAINICTPDITDGYMFFDEIHALAGPRLIRDCKNYVGMQNGSCRVTRSYNAGNYKCIIHTALPHLPTTTRIVDVEIAQLAIKRCLNEAVARGAQTIAFPSFFPCFSPLVSAEFLLKVISNWMYLTDQKGQLSKLREVQILCHSPMVYRIFKGMINKLYADLMEIAAKHGVENTTLFDVYGVVFKRNKTYHSPTRYDSYPRAHPIMNEMEIYYNNQYEEEYLPDRQRRRRRNRGDELEVPPPEQQVRLELSAKLQPSVLVLDDKDGLKRQYRLTNKSKDGRKLYFRCSFCDTLIRKTNIRIRAKITLQDGRIMGDQFPKHHPDCKAKSPEELAVQQIDRKSRREVKEGILQPREAYEKARQRAMQYHHERSSLQDSSMEMEEPLTNQVQPKMEHIDYHELPNFPEWQRIRQQYFRMRKVGEIQKHNQMQVRTDALRQATFIENDDDETMLVEVDDPDAVQGEGLVDVEMPEPRRAPRILVHHREQPPQPAE</sequence>
<dbReference type="OrthoDB" id="5822780at2759"/>
<reference evidence="4" key="1">
    <citation type="submission" date="2020-09" db="EMBL/GenBank/DDBJ databases">
        <authorList>
            <person name="Kikuchi T."/>
        </authorList>
    </citation>
    <scope>NUCLEOTIDE SEQUENCE</scope>
    <source>
        <strain evidence="4">Ka4C1</strain>
    </source>
</reference>
<proteinExistence type="predicted"/>
<dbReference type="SUPFAM" id="SSF52949">
    <property type="entry name" value="Macro domain-like"/>
    <property type="match status" value="1"/>
</dbReference>
<evidence type="ECO:0000256" key="1">
    <source>
        <dbReference type="SAM" id="MobiDB-lite"/>
    </source>
</evidence>
<feature type="compositionally biased region" description="Basic and acidic residues" evidence="1">
    <location>
        <begin position="174"/>
        <end position="191"/>
    </location>
</feature>
<dbReference type="AlphaFoldDB" id="A0A7I8X7P9"/>
<feature type="compositionally biased region" description="Polar residues" evidence="1">
    <location>
        <begin position="18"/>
        <end position="27"/>
    </location>
</feature>
<dbReference type="Pfam" id="PF01661">
    <property type="entry name" value="Macro"/>
    <property type="match status" value="1"/>
</dbReference>
<feature type="compositionally biased region" description="Polar residues" evidence="1">
    <location>
        <begin position="83"/>
        <end position="93"/>
    </location>
</feature>
<feature type="domain" description="Macro" evidence="2">
    <location>
        <begin position="313"/>
        <end position="395"/>
    </location>
</feature>
<name>A0A7I8X7P9_BURXY</name>
<evidence type="ECO:0000259" key="3">
    <source>
        <dbReference type="Pfam" id="PF23674"/>
    </source>
</evidence>
<dbReference type="Proteomes" id="UP000659654">
    <property type="component" value="Unassembled WGS sequence"/>
</dbReference>
<dbReference type="Proteomes" id="UP000582659">
    <property type="component" value="Unassembled WGS sequence"/>
</dbReference>
<organism evidence="4 5">
    <name type="scientific">Bursaphelenchus xylophilus</name>
    <name type="common">Pinewood nematode worm</name>
    <name type="synonym">Aphelenchoides xylophilus</name>
    <dbReference type="NCBI Taxonomy" id="6326"/>
    <lineage>
        <taxon>Eukaryota</taxon>
        <taxon>Metazoa</taxon>
        <taxon>Ecdysozoa</taxon>
        <taxon>Nematoda</taxon>
        <taxon>Chromadorea</taxon>
        <taxon>Rhabditida</taxon>
        <taxon>Tylenchina</taxon>
        <taxon>Tylenchomorpha</taxon>
        <taxon>Aphelenchoidea</taxon>
        <taxon>Aphelenchoididae</taxon>
        <taxon>Bursaphelenchus</taxon>
    </lineage>
</organism>